<dbReference type="PROSITE" id="PS51257">
    <property type="entry name" value="PROKAR_LIPOPROTEIN"/>
    <property type="match status" value="1"/>
</dbReference>
<dbReference type="Pfam" id="PF03724">
    <property type="entry name" value="META"/>
    <property type="match status" value="1"/>
</dbReference>
<reference evidence="4 5" key="2">
    <citation type="submission" date="2019-09" db="EMBL/GenBank/DDBJ databases">
        <authorList>
            <person name="Mazur A."/>
        </authorList>
    </citation>
    <scope>NUCLEOTIDE SEQUENCE [LARGE SCALE GENOMIC DNA]</scope>
    <source>
        <strain evidence="4 5">3729k</strain>
    </source>
</reference>
<dbReference type="PANTHER" id="PTHR35535:SF2">
    <property type="entry name" value="DUF306 DOMAIN-CONTAINING PROTEIN"/>
    <property type="match status" value="1"/>
</dbReference>
<gene>
    <name evidence="4" type="ORF">F0415_11025</name>
</gene>
<proteinExistence type="predicted"/>
<feature type="domain" description="DUF4377" evidence="3">
    <location>
        <begin position="156"/>
        <end position="228"/>
    </location>
</feature>
<evidence type="ECO:0000256" key="1">
    <source>
        <dbReference type="SAM" id="SignalP"/>
    </source>
</evidence>
<comment type="caution">
    <text evidence="4">The sequence shown here is derived from an EMBL/GenBank/DDBJ whole genome shotgun (WGS) entry which is preliminary data.</text>
</comment>
<keyword evidence="1" id="KW-0732">Signal</keyword>
<feature type="chain" id="PRO_5022950460" evidence="1">
    <location>
        <begin position="21"/>
        <end position="241"/>
    </location>
</feature>
<dbReference type="InterPro" id="IPR005184">
    <property type="entry name" value="DUF306_Meta_HslJ"/>
</dbReference>
<dbReference type="Gene3D" id="2.40.128.270">
    <property type="match status" value="1"/>
</dbReference>
<dbReference type="PANTHER" id="PTHR35535">
    <property type="entry name" value="HEAT SHOCK PROTEIN HSLJ"/>
    <property type="match status" value="1"/>
</dbReference>
<dbReference type="InterPro" id="IPR025485">
    <property type="entry name" value="DUF4377"/>
</dbReference>
<dbReference type="InterPro" id="IPR038670">
    <property type="entry name" value="HslJ-like_sf"/>
</dbReference>
<evidence type="ECO:0000259" key="2">
    <source>
        <dbReference type="Pfam" id="PF03724"/>
    </source>
</evidence>
<dbReference type="EMBL" id="VUOD01000010">
    <property type="protein sequence ID" value="KAA2284136.1"/>
    <property type="molecule type" value="Genomic_DNA"/>
</dbReference>
<dbReference type="Pfam" id="PF14302">
    <property type="entry name" value="DUF4377"/>
    <property type="match status" value="1"/>
</dbReference>
<dbReference type="RefSeq" id="WP_149861277.1">
    <property type="nucleotide sequence ID" value="NZ_VUOD01000010.1"/>
</dbReference>
<organism evidence="4 5">
    <name type="scientific">Arenimonas fontis</name>
    <dbReference type="NCBI Taxonomy" id="2608255"/>
    <lineage>
        <taxon>Bacteria</taxon>
        <taxon>Pseudomonadati</taxon>
        <taxon>Pseudomonadota</taxon>
        <taxon>Gammaproteobacteria</taxon>
        <taxon>Lysobacterales</taxon>
        <taxon>Lysobacteraceae</taxon>
        <taxon>Arenimonas</taxon>
    </lineage>
</organism>
<feature type="signal peptide" evidence="1">
    <location>
        <begin position="1"/>
        <end position="20"/>
    </location>
</feature>
<protein>
    <submittedName>
        <fullName evidence="4">DUF4377 domain-containing protein</fullName>
    </submittedName>
</protein>
<name>A0A5B2Z7G9_9GAMM</name>
<evidence type="ECO:0000313" key="4">
    <source>
        <dbReference type="EMBL" id="KAA2284136.1"/>
    </source>
</evidence>
<sequence length="241" mass="26021">MSTARLLLAAACAAALAACAGQETRVIADSGDIVTDTDWYEQSPTAGQAAPAPQAVLRLGEGRFSLRGPCNNHTGAWRNDGGTWTFGGEGGAIASTRMLCPPPIMAREQAMLELLVKPLRAELAGTSLWLRADDGRSLRFDQRELTEAGRERILQVAAQRAPCTGVVETLCLQIRFQPGEPWQLLHGEIEGFAWQSGTEYVLRVREVPRDRVPADASAVRWVLEEVLDSSADAAPSRDAGR</sequence>
<evidence type="ECO:0000259" key="3">
    <source>
        <dbReference type="Pfam" id="PF14302"/>
    </source>
</evidence>
<accession>A0A5B2Z7G9</accession>
<dbReference type="AlphaFoldDB" id="A0A5B2Z7G9"/>
<keyword evidence="5" id="KW-1185">Reference proteome</keyword>
<evidence type="ECO:0000313" key="5">
    <source>
        <dbReference type="Proteomes" id="UP000322165"/>
    </source>
</evidence>
<feature type="domain" description="DUF306" evidence="2">
    <location>
        <begin position="36"/>
        <end position="140"/>
    </location>
</feature>
<dbReference type="InterPro" id="IPR053147">
    <property type="entry name" value="Hsp_HslJ-like"/>
</dbReference>
<dbReference type="Proteomes" id="UP000322165">
    <property type="component" value="Unassembled WGS sequence"/>
</dbReference>
<reference evidence="4 5" key="1">
    <citation type="submission" date="2019-09" db="EMBL/GenBank/DDBJ databases">
        <title>Arenimonas chukotkensis sp. nov., a bacterium isolated from Chukotka hot spring, Arctic region, Russia.</title>
        <authorList>
            <person name="Zayulina K.S."/>
            <person name="Prokofeva M.I."/>
            <person name="Elcheninov A.G."/>
            <person name="Novikov A."/>
            <person name="Kochetkova T.V."/>
            <person name="Kublanov I.V."/>
        </authorList>
    </citation>
    <scope>NUCLEOTIDE SEQUENCE [LARGE SCALE GENOMIC DNA]</scope>
    <source>
        <strain evidence="4 5">3729k</strain>
    </source>
</reference>